<sequence length="198" mass="20843">MHRLSALLSRCSAAYILLSCLAAQVSASYFVISEPQNATQWVNGNANLVQWEKGLLDGVYGFDVEMARLSQDGLMLLAMNVPATQGKINLYLQDVPAGDDYFLIFINSTNGILHATSSRFEIMAASSTPTSPASLTAAPGVPTVTVSGGPNPTQQFSTTFPAIVSHAGRRRSIDAGLLVGVLATGLGVLLGAGWTALW</sequence>
<feature type="signal peptide" evidence="2">
    <location>
        <begin position="1"/>
        <end position="27"/>
    </location>
</feature>
<gene>
    <name evidence="3" type="ORF">HYPSUDRAFT_72274</name>
</gene>
<feature type="chain" id="PRO_5002246754" description="DUF642 domain-containing protein" evidence="2">
    <location>
        <begin position="28"/>
        <end position="198"/>
    </location>
</feature>
<dbReference type="OMA" id="THGVMYA"/>
<reference evidence="4" key="1">
    <citation type="submission" date="2014-04" db="EMBL/GenBank/DDBJ databases">
        <title>Evolutionary Origins and Diversification of the Mycorrhizal Mutualists.</title>
        <authorList>
            <consortium name="DOE Joint Genome Institute"/>
            <consortium name="Mycorrhizal Genomics Consortium"/>
            <person name="Kohler A."/>
            <person name="Kuo A."/>
            <person name="Nagy L.G."/>
            <person name="Floudas D."/>
            <person name="Copeland A."/>
            <person name="Barry K.W."/>
            <person name="Cichocki N."/>
            <person name="Veneault-Fourrey C."/>
            <person name="LaButti K."/>
            <person name="Lindquist E.A."/>
            <person name="Lipzen A."/>
            <person name="Lundell T."/>
            <person name="Morin E."/>
            <person name="Murat C."/>
            <person name="Riley R."/>
            <person name="Ohm R."/>
            <person name="Sun H."/>
            <person name="Tunlid A."/>
            <person name="Henrissat B."/>
            <person name="Grigoriev I.V."/>
            <person name="Hibbett D.S."/>
            <person name="Martin F."/>
        </authorList>
    </citation>
    <scope>NUCLEOTIDE SEQUENCE [LARGE SCALE GENOMIC DNA]</scope>
    <source>
        <strain evidence="4">FD-334 SS-4</strain>
    </source>
</reference>
<keyword evidence="1" id="KW-0472">Membrane</keyword>
<keyword evidence="2" id="KW-0732">Signal</keyword>
<name>A0A0D2LVW3_HYPSF</name>
<keyword evidence="4" id="KW-1185">Reference proteome</keyword>
<keyword evidence="1" id="KW-0812">Transmembrane</keyword>
<dbReference type="OrthoDB" id="2581067at2759"/>
<keyword evidence="1" id="KW-1133">Transmembrane helix</keyword>
<evidence type="ECO:0000313" key="3">
    <source>
        <dbReference type="EMBL" id="KJA14998.1"/>
    </source>
</evidence>
<dbReference type="AlphaFoldDB" id="A0A0D2LVW3"/>
<proteinExistence type="predicted"/>
<evidence type="ECO:0000256" key="1">
    <source>
        <dbReference type="SAM" id="Phobius"/>
    </source>
</evidence>
<dbReference type="EMBL" id="KN817657">
    <property type="protein sequence ID" value="KJA14998.1"/>
    <property type="molecule type" value="Genomic_DNA"/>
</dbReference>
<dbReference type="Proteomes" id="UP000054270">
    <property type="component" value="Unassembled WGS sequence"/>
</dbReference>
<evidence type="ECO:0000313" key="4">
    <source>
        <dbReference type="Proteomes" id="UP000054270"/>
    </source>
</evidence>
<evidence type="ECO:0000256" key="2">
    <source>
        <dbReference type="SAM" id="SignalP"/>
    </source>
</evidence>
<organism evidence="3 4">
    <name type="scientific">Hypholoma sublateritium (strain FD-334 SS-4)</name>
    <dbReference type="NCBI Taxonomy" id="945553"/>
    <lineage>
        <taxon>Eukaryota</taxon>
        <taxon>Fungi</taxon>
        <taxon>Dikarya</taxon>
        <taxon>Basidiomycota</taxon>
        <taxon>Agaricomycotina</taxon>
        <taxon>Agaricomycetes</taxon>
        <taxon>Agaricomycetidae</taxon>
        <taxon>Agaricales</taxon>
        <taxon>Agaricineae</taxon>
        <taxon>Strophariaceae</taxon>
        <taxon>Hypholoma</taxon>
    </lineage>
</organism>
<feature type="transmembrane region" description="Helical" evidence="1">
    <location>
        <begin position="175"/>
        <end position="197"/>
    </location>
</feature>
<accession>A0A0D2LVW3</accession>
<protein>
    <recommendedName>
        <fullName evidence="5">DUF642 domain-containing protein</fullName>
    </recommendedName>
</protein>
<evidence type="ECO:0008006" key="5">
    <source>
        <dbReference type="Google" id="ProtNLM"/>
    </source>
</evidence>